<dbReference type="PANTHER" id="PTHR46797">
    <property type="entry name" value="HTH-TYPE TRANSCRIPTIONAL REGULATOR"/>
    <property type="match status" value="1"/>
</dbReference>
<evidence type="ECO:0000313" key="4">
    <source>
        <dbReference type="Proteomes" id="UP001284601"/>
    </source>
</evidence>
<dbReference type="InterPro" id="IPR001387">
    <property type="entry name" value="Cro/C1-type_HTH"/>
</dbReference>
<name>A0ABU4HK45_9ACTN</name>
<dbReference type="SUPFAM" id="SSF47413">
    <property type="entry name" value="lambda repressor-like DNA-binding domains"/>
    <property type="match status" value="1"/>
</dbReference>
<dbReference type="Gene3D" id="1.10.260.40">
    <property type="entry name" value="lambda repressor-like DNA-binding domains"/>
    <property type="match status" value="1"/>
</dbReference>
<feature type="domain" description="HTH cro/C1-type" evidence="2">
    <location>
        <begin position="22"/>
        <end position="76"/>
    </location>
</feature>
<dbReference type="InterPro" id="IPR050807">
    <property type="entry name" value="TransReg_Diox_bact_type"/>
</dbReference>
<dbReference type="PANTHER" id="PTHR46797:SF1">
    <property type="entry name" value="METHYLPHOSPHONATE SYNTHASE"/>
    <property type="match status" value="1"/>
</dbReference>
<proteinExistence type="predicted"/>
<accession>A0ABU4HK45</accession>
<evidence type="ECO:0000256" key="1">
    <source>
        <dbReference type="ARBA" id="ARBA00023125"/>
    </source>
</evidence>
<dbReference type="SMART" id="SM00530">
    <property type="entry name" value="HTH_XRE"/>
    <property type="match status" value="1"/>
</dbReference>
<organism evidence="3 4">
    <name type="scientific">Conexibacter stalactiti</name>
    <dbReference type="NCBI Taxonomy" id="1940611"/>
    <lineage>
        <taxon>Bacteria</taxon>
        <taxon>Bacillati</taxon>
        <taxon>Actinomycetota</taxon>
        <taxon>Thermoleophilia</taxon>
        <taxon>Solirubrobacterales</taxon>
        <taxon>Conexibacteraceae</taxon>
        <taxon>Conexibacter</taxon>
    </lineage>
</organism>
<dbReference type="RefSeq" id="WP_318595182.1">
    <property type="nucleotide sequence ID" value="NZ_JAWSTH010000001.1"/>
</dbReference>
<keyword evidence="4" id="KW-1185">Reference proteome</keyword>
<evidence type="ECO:0000313" key="3">
    <source>
        <dbReference type="EMBL" id="MDW5592925.1"/>
    </source>
</evidence>
<dbReference type="PROSITE" id="PS50943">
    <property type="entry name" value="HTH_CROC1"/>
    <property type="match status" value="1"/>
</dbReference>
<dbReference type="Pfam" id="PF01381">
    <property type="entry name" value="HTH_3"/>
    <property type="match status" value="1"/>
</dbReference>
<dbReference type="EMBL" id="JAWSTH010000001">
    <property type="protein sequence ID" value="MDW5592925.1"/>
    <property type="molecule type" value="Genomic_DNA"/>
</dbReference>
<protein>
    <submittedName>
        <fullName evidence="3">Helix-turn-helix transcriptional regulator</fullName>
    </submittedName>
</protein>
<reference evidence="4" key="1">
    <citation type="submission" date="2023-07" db="EMBL/GenBank/DDBJ databases">
        <title>Conexibacter stalactiti sp. nov., isolated from stalactites in a lava cave and emended description of the genus Conexibacter.</title>
        <authorList>
            <person name="Lee S.D."/>
        </authorList>
    </citation>
    <scope>NUCLEOTIDE SEQUENCE [LARGE SCALE GENOMIC DNA]</scope>
    <source>
        <strain evidence="4">KCTC 39840</strain>
    </source>
</reference>
<dbReference type="InterPro" id="IPR010982">
    <property type="entry name" value="Lambda_DNA-bd_dom_sf"/>
</dbReference>
<dbReference type="Proteomes" id="UP001284601">
    <property type="component" value="Unassembled WGS sequence"/>
</dbReference>
<evidence type="ECO:0000259" key="2">
    <source>
        <dbReference type="PROSITE" id="PS50943"/>
    </source>
</evidence>
<comment type="caution">
    <text evidence="3">The sequence shown here is derived from an EMBL/GenBank/DDBJ whole genome shotgun (WGS) entry which is preliminary data.</text>
</comment>
<gene>
    <name evidence="3" type="ORF">R7226_01150</name>
</gene>
<dbReference type="CDD" id="cd00093">
    <property type="entry name" value="HTH_XRE"/>
    <property type="match status" value="1"/>
</dbReference>
<keyword evidence="1" id="KW-0238">DNA-binding</keyword>
<sequence length="94" mass="10741">MRDKRTSKAAVSVEHVVLGRAVRELRARRDLSQERLGFHSGLHRNYVGAIERGEINPTFRTLLTLSSGLVVPLSELVRLYERRRVDHIPAEVAR</sequence>